<dbReference type="Gene3D" id="1.20.5.300">
    <property type="match status" value="1"/>
</dbReference>
<dbReference type="Proteomes" id="UP000683360">
    <property type="component" value="Unassembled WGS sequence"/>
</dbReference>
<keyword evidence="4" id="KW-1185">Reference proteome</keyword>
<feature type="compositionally biased region" description="Basic and acidic residues" evidence="2">
    <location>
        <begin position="16"/>
        <end position="27"/>
    </location>
</feature>
<accession>A0A8S3UV16</accession>
<sequence>MNRKKDGKKGQKRRNSKPENDSSEKPSKKQQSSTHDSKHENVNKPKKSLKNKTVDKLQTVNMSTYIPNIDSPILPGRSNIPQYTTQQMSTPNFTSPTGYYPYGPQPIPNIQPVMHSTMNMGHDTNIKIDNLDRKVEEMLTKLSMLDSFGEKIDKFERSMQTFSSNVGKITDRVGDIEKSLDFINSQFEGNRSDLSDMKSEVTAIRSENNKVAENMQKVQNNLDELQEKHLDLQIRSMRENLVFTGIPMTTENEESDTTEGILKLFMKEDMKMETEIDFHRAHRFGQLNETEQHLKLNQLTIPKEINERRKLLWPYYKEARKQNKKALIKRDRLFIDGKEIKPLPSDIAENTTRREFQSQGARPKTRRRNRRDDITSDETAKNVIFGITYIPPENTNYASDEAFSEIEFEFQNFSKNNDYMCLLGDFNSRTATLKDFHEIEETDDTQFNDISDINVFSDICILDDMNISRCRKNPDTIVNKYGRKLIEFCKNNNMFILNGRFGKDSIGRMTCKNKSVVDYIICTCNVFENLLDFEVQEFCRLFSDVHSPLSLTLSCKNKKHSDLETNNFTPKIGKWKGEKTLDFRDNLDGEMIEKLFFKIQSLQNAKENAQKPEVDEVVFDLCNILLKSAETTFGLTSNKAHRHSKKQWFDLKCLKAKKEFRKSKRLCKKYGSNIFKERLRVSELSYKKTMDNAIVRFNTDFRNKMKNMRTKNPKEFWKLFHGNRQRDISKIPLQTLVDFFKDLNTNKDHSNDFVITNEINSDEIVSTRFATAESPK</sequence>
<reference evidence="3" key="1">
    <citation type="submission" date="2021-03" db="EMBL/GenBank/DDBJ databases">
        <authorList>
            <person name="Bekaert M."/>
        </authorList>
    </citation>
    <scope>NUCLEOTIDE SEQUENCE</scope>
</reference>
<name>A0A8S3UV16_MYTED</name>
<feature type="compositionally biased region" description="Basic residues" evidence="2">
    <location>
        <begin position="1"/>
        <end position="15"/>
    </location>
</feature>
<dbReference type="Gene3D" id="3.60.10.10">
    <property type="entry name" value="Endonuclease/exonuclease/phosphatase"/>
    <property type="match status" value="1"/>
</dbReference>
<evidence type="ECO:0000256" key="2">
    <source>
        <dbReference type="SAM" id="MobiDB-lite"/>
    </source>
</evidence>
<feature type="region of interest" description="Disordered" evidence="2">
    <location>
        <begin position="1"/>
        <end position="56"/>
    </location>
</feature>
<comment type="caution">
    <text evidence="3">The sequence shown here is derived from an EMBL/GenBank/DDBJ whole genome shotgun (WGS) entry which is preliminary data.</text>
</comment>
<dbReference type="InterPro" id="IPR036691">
    <property type="entry name" value="Endo/exonu/phosph_ase_sf"/>
</dbReference>
<feature type="region of interest" description="Disordered" evidence="2">
    <location>
        <begin position="345"/>
        <end position="375"/>
    </location>
</feature>
<dbReference type="AlphaFoldDB" id="A0A8S3UV16"/>
<evidence type="ECO:0000313" key="3">
    <source>
        <dbReference type="EMBL" id="CAG2248019.1"/>
    </source>
</evidence>
<proteinExistence type="predicted"/>
<evidence type="ECO:0000313" key="4">
    <source>
        <dbReference type="Proteomes" id="UP000683360"/>
    </source>
</evidence>
<dbReference type="EMBL" id="CAJPWZ010002920">
    <property type="protein sequence ID" value="CAG2248019.1"/>
    <property type="molecule type" value="Genomic_DNA"/>
</dbReference>
<evidence type="ECO:0008006" key="5">
    <source>
        <dbReference type="Google" id="ProtNLM"/>
    </source>
</evidence>
<evidence type="ECO:0000256" key="1">
    <source>
        <dbReference type="SAM" id="Coils"/>
    </source>
</evidence>
<dbReference type="OrthoDB" id="5971988at2759"/>
<gene>
    <name evidence="3" type="ORF">MEDL_59856</name>
</gene>
<keyword evidence="1" id="KW-0175">Coiled coil</keyword>
<feature type="coiled-coil region" evidence="1">
    <location>
        <begin position="201"/>
        <end position="235"/>
    </location>
</feature>
<dbReference type="SUPFAM" id="SSF56219">
    <property type="entry name" value="DNase I-like"/>
    <property type="match status" value="1"/>
</dbReference>
<organism evidence="3 4">
    <name type="scientific">Mytilus edulis</name>
    <name type="common">Blue mussel</name>
    <dbReference type="NCBI Taxonomy" id="6550"/>
    <lineage>
        <taxon>Eukaryota</taxon>
        <taxon>Metazoa</taxon>
        <taxon>Spiralia</taxon>
        <taxon>Lophotrochozoa</taxon>
        <taxon>Mollusca</taxon>
        <taxon>Bivalvia</taxon>
        <taxon>Autobranchia</taxon>
        <taxon>Pteriomorphia</taxon>
        <taxon>Mytilida</taxon>
        <taxon>Mytiloidea</taxon>
        <taxon>Mytilidae</taxon>
        <taxon>Mytilinae</taxon>
        <taxon>Mytilus</taxon>
    </lineage>
</organism>
<protein>
    <recommendedName>
        <fullName evidence="5">Endonuclease/exonuclease/phosphatase domain-containing protein</fullName>
    </recommendedName>
</protein>